<name>A0A165DJ74_9APHY</name>
<dbReference type="RefSeq" id="XP_040762740.1">
    <property type="nucleotide sequence ID" value="XM_040909247.1"/>
</dbReference>
<dbReference type="InParanoid" id="A0A165DJ74"/>
<evidence type="ECO:0000313" key="2">
    <source>
        <dbReference type="EMBL" id="KZT05000.1"/>
    </source>
</evidence>
<dbReference type="GeneID" id="63826276"/>
<dbReference type="AlphaFoldDB" id="A0A165DJ74"/>
<protein>
    <submittedName>
        <fullName evidence="2">Uncharacterized protein</fullName>
    </submittedName>
</protein>
<reference evidence="2 3" key="1">
    <citation type="journal article" date="2016" name="Mol. Biol. Evol.">
        <title>Comparative Genomics of Early-Diverging Mushroom-Forming Fungi Provides Insights into the Origins of Lignocellulose Decay Capabilities.</title>
        <authorList>
            <person name="Nagy L.G."/>
            <person name="Riley R."/>
            <person name="Tritt A."/>
            <person name="Adam C."/>
            <person name="Daum C."/>
            <person name="Floudas D."/>
            <person name="Sun H."/>
            <person name="Yadav J.S."/>
            <person name="Pangilinan J."/>
            <person name="Larsson K.H."/>
            <person name="Matsuura K."/>
            <person name="Barry K."/>
            <person name="Labutti K."/>
            <person name="Kuo R."/>
            <person name="Ohm R.A."/>
            <person name="Bhattacharya S.S."/>
            <person name="Shirouzu T."/>
            <person name="Yoshinaga Y."/>
            <person name="Martin F.M."/>
            <person name="Grigoriev I.V."/>
            <person name="Hibbett D.S."/>
        </authorList>
    </citation>
    <scope>NUCLEOTIDE SEQUENCE [LARGE SCALE GENOMIC DNA]</scope>
    <source>
        <strain evidence="2 3">93-53</strain>
    </source>
</reference>
<accession>A0A165DJ74</accession>
<organism evidence="2 3">
    <name type="scientific">Laetiporus sulphureus 93-53</name>
    <dbReference type="NCBI Taxonomy" id="1314785"/>
    <lineage>
        <taxon>Eukaryota</taxon>
        <taxon>Fungi</taxon>
        <taxon>Dikarya</taxon>
        <taxon>Basidiomycota</taxon>
        <taxon>Agaricomycotina</taxon>
        <taxon>Agaricomycetes</taxon>
        <taxon>Polyporales</taxon>
        <taxon>Laetiporus</taxon>
    </lineage>
</organism>
<proteinExistence type="predicted"/>
<dbReference type="Proteomes" id="UP000076871">
    <property type="component" value="Unassembled WGS sequence"/>
</dbReference>
<gene>
    <name evidence="2" type="ORF">LAESUDRAFT_727581</name>
</gene>
<evidence type="ECO:0000256" key="1">
    <source>
        <dbReference type="SAM" id="MobiDB-lite"/>
    </source>
</evidence>
<feature type="compositionally biased region" description="Pro residues" evidence="1">
    <location>
        <begin position="28"/>
        <end position="52"/>
    </location>
</feature>
<feature type="region of interest" description="Disordered" evidence="1">
    <location>
        <begin position="1"/>
        <end position="56"/>
    </location>
</feature>
<sequence>MSVTSSSSSRSMSPWRFSSGPSSRAPSPRVPSPPSPPSPLSPLRLPPPPTRELPPRHPVFYLEDNLAIFEVGATDTLWAQRLELVMPCELRRWTVPYSRSIVIS</sequence>
<evidence type="ECO:0000313" key="3">
    <source>
        <dbReference type="Proteomes" id="UP000076871"/>
    </source>
</evidence>
<feature type="compositionally biased region" description="Low complexity" evidence="1">
    <location>
        <begin position="1"/>
        <end position="27"/>
    </location>
</feature>
<keyword evidence="3" id="KW-1185">Reference proteome</keyword>
<dbReference type="EMBL" id="KV427633">
    <property type="protein sequence ID" value="KZT05000.1"/>
    <property type="molecule type" value="Genomic_DNA"/>
</dbReference>